<dbReference type="FunCoup" id="C5E1X7">
    <property type="interactions" value="308"/>
</dbReference>
<reference evidence="12 13" key="1">
    <citation type="journal article" date="2009" name="Genome Res.">
        <title>Comparative genomics of protoploid Saccharomycetaceae.</title>
        <authorList>
            <consortium name="The Genolevures Consortium"/>
            <person name="Souciet J.-L."/>
            <person name="Dujon B."/>
            <person name="Gaillardin C."/>
            <person name="Johnston M."/>
            <person name="Baret P.V."/>
            <person name="Cliften P."/>
            <person name="Sherman D.J."/>
            <person name="Weissenbach J."/>
            <person name="Westhof E."/>
            <person name="Wincker P."/>
            <person name="Jubin C."/>
            <person name="Poulain J."/>
            <person name="Barbe V."/>
            <person name="Segurens B."/>
            <person name="Artiguenave F."/>
            <person name="Anthouard V."/>
            <person name="Vacherie B."/>
            <person name="Val M.-E."/>
            <person name="Fulton R.S."/>
            <person name="Minx P."/>
            <person name="Wilson R."/>
            <person name="Durrens P."/>
            <person name="Jean G."/>
            <person name="Marck C."/>
            <person name="Martin T."/>
            <person name="Nikolski M."/>
            <person name="Rolland T."/>
            <person name="Seret M.-L."/>
            <person name="Casaregola S."/>
            <person name="Despons L."/>
            <person name="Fairhead C."/>
            <person name="Fischer G."/>
            <person name="Lafontaine I."/>
            <person name="Leh V."/>
            <person name="Lemaire M."/>
            <person name="de Montigny J."/>
            <person name="Neuveglise C."/>
            <person name="Thierry A."/>
            <person name="Blanc-Lenfle I."/>
            <person name="Bleykasten C."/>
            <person name="Diffels J."/>
            <person name="Fritsch E."/>
            <person name="Frangeul L."/>
            <person name="Goeffon A."/>
            <person name="Jauniaux N."/>
            <person name="Kachouri-Lafond R."/>
            <person name="Payen C."/>
            <person name="Potier S."/>
            <person name="Pribylova L."/>
            <person name="Ozanne C."/>
            <person name="Richard G.-F."/>
            <person name="Sacerdot C."/>
            <person name="Straub M.-L."/>
            <person name="Talla E."/>
        </authorList>
    </citation>
    <scope>NUCLEOTIDE SEQUENCE [LARGE SCALE GENOMIC DNA]</scope>
    <source>
        <strain evidence="13">ATCC 56472 / CBS 6340 / NRRL Y-8284</strain>
    </source>
</reference>
<dbReference type="PANTHER" id="PTHR13224:SF6">
    <property type="entry name" value="MEDIATOR OF RNA POLYMERASE II TRANSCRIPTION SUBUNIT 16"/>
    <property type="match status" value="1"/>
</dbReference>
<dbReference type="STRING" id="559295.C5E1X7"/>
<evidence type="ECO:0000256" key="3">
    <source>
        <dbReference type="ARBA" id="ARBA00019614"/>
    </source>
</evidence>
<keyword evidence="5 9" id="KW-0010">Activator</keyword>
<dbReference type="PANTHER" id="PTHR13224">
    <property type="entry name" value="THYROID HORMONE RECEPTOR-ASSOCIATED PROTEIN-RELATED"/>
    <property type="match status" value="1"/>
</dbReference>
<dbReference type="InterPro" id="IPR048338">
    <property type="entry name" value="Mediator_Med16"/>
</dbReference>
<sequence length="941" mass="105060">MSLFGTEDGEFVAWSKSGLIAYLDSRSSHANLCITFMETINGTNWRLHPCKRYVVHPHLLETQSPAGASSIVGGGGGGSSRSFHNLNSVHWNNLSSHTGEQLAACDELGNLTIIAAGQSMEGQGTLDKMIVLCQDNIYKTYNLTAPLQEVNPAAKIYRKQAKKEVHTTIIEFMWIGTQKPVLTMLGARKDSTTSTFHSQIQQCQPYGLFHPASIKSAFIALRRGGQLDFWYQFSNSRDHKKISLQLNGSHEARSKQFEWFQMGGFAQMEDDQALLIGAFSKLSNSLSFYRLHVNWNLSSQNSMNDPSLKLQHLLEIKPDYVGPQGELLNFTNFELLSPTHDRQSPLELLMCYEVAGLSRSIVKRYSLIKAVPSAILTIEFGVLNTEIPSSGSDYSFSENEVITFDSGVTAAKSYNSETLVIFKLKNGRIEVYNRKTWRKENHEFNKINASASHAATLSSPFCTGLNFPEIPPPAVTGWSEIAPALGGVLTKSRFDGELQFHPVTAPVTDDSQNDSNIAAAFAYAFVCANHLQASGEDLSIAIKTYMLRIRQQSVARSDVFLREVICIIYHLFGLTPDASKEVKDKLIMSRPIQRAMLLQLELGSSFDNSNVYNMSRTAMSLRNILFAFNGVSRNIQVLIHHSATMNFQQSNGKLFQFAFSKQDLIYSLIPCAKWFVKLVTFLTQQMIVLVNSPQDKDNTLVLGILSSKMTRQLLLSVLSEIRKIIHLVTKFPETAFPILNESSIYLRKVLGDSPVNFEKFETFLADVNNKFTSLSEQQAQGNAMKDSYLIIEGDIPEEISHLKEFMLSYSNTAVLSHIKPSEVYFSDTRGLRIFASELFSDSIFKLLQPLEKGLVVNSKVLSESISSSSFCVAESDDISKDTLKNLNEGQKVKRCCRCGAITRAGYTVSKDNTIVPTSISTKRWTSLYLKTCICSGFLYEL</sequence>
<dbReference type="InterPro" id="IPR021665">
    <property type="entry name" value="Mediator_Med16_N"/>
</dbReference>
<evidence type="ECO:0000256" key="9">
    <source>
        <dbReference type="RuleBase" id="RU364149"/>
    </source>
</evidence>
<evidence type="ECO:0000259" key="10">
    <source>
        <dbReference type="Pfam" id="PF11635"/>
    </source>
</evidence>
<dbReference type="eggNOG" id="ENOG502QWAC">
    <property type="taxonomic scope" value="Eukaryota"/>
</dbReference>
<evidence type="ECO:0000256" key="1">
    <source>
        <dbReference type="ARBA" id="ARBA00004123"/>
    </source>
</evidence>
<feature type="domain" description="Mediator complex subunit 16 C-terminal" evidence="11">
    <location>
        <begin position="811"/>
        <end position="940"/>
    </location>
</feature>
<evidence type="ECO:0000256" key="6">
    <source>
        <dbReference type="ARBA" id="ARBA00023163"/>
    </source>
</evidence>
<comment type="function">
    <text evidence="9">Component of the Mediator complex, a coactivator involved in the regulated transcription of nearly all RNA polymerase II-dependent genes. Mediator functions as a bridge to convey information from gene-specific regulatory proteins to the basal RNA polymerase II transcription machinery. Mediator is recruited to promoters by direct interactions with regulatory proteins and serves as a scaffold for the assembly of a functional preinitiation complex with RNA polymerase II and the general transcription factors.</text>
</comment>
<organism evidence="12 13">
    <name type="scientific">Lachancea thermotolerans (strain ATCC 56472 / CBS 6340 / NRRL Y-8284)</name>
    <name type="common">Yeast</name>
    <name type="synonym">Kluyveromyces thermotolerans</name>
    <dbReference type="NCBI Taxonomy" id="559295"/>
    <lineage>
        <taxon>Eukaryota</taxon>
        <taxon>Fungi</taxon>
        <taxon>Dikarya</taxon>
        <taxon>Ascomycota</taxon>
        <taxon>Saccharomycotina</taxon>
        <taxon>Saccharomycetes</taxon>
        <taxon>Saccharomycetales</taxon>
        <taxon>Saccharomycetaceae</taxon>
        <taxon>Lachancea</taxon>
    </lineage>
</organism>
<dbReference type="HOGENOM" id="CLU_311703_0_0_1"/>
<comment type="subunit">
    <text evidence="9">Component of the Mediator complex.</text>
</comment>
<feature type="domain" description="Mediator complex subunit Med16 N-terminal" evidence="10">
    <location>
        <begin position="159"/>
        <end position="470"/>
    </location>
</feature>
<comment type="subcellular location">
    <subcellularLocation>
        <location evidence="1 9">Nucleus</location>
    </subcellularLocation>
</comment>
<dbReference type="GO" id="GO:0016592">
    <property type="term" value="C:mediator complex"/>
    <property type="evidence" value="ECO:0007669"/>
    <property type="project" value="InterPro"/>
</dbReference>
<gene>
    <name evidence="9" type="primary">MED16</name>
    <name evidence="12" type="ordered locus">KLTH0H00462g</name>
</gene>
<evidence type="ECO:0000256" key="7">
    <source>
        <dbReference type="ARBA" id="ARBA00023242"/>
    </source>
</evidence>
<dbReference type="EMBL" id="CU928180">
    <property type="protein sequence ID" value="CAR30038.1"/>
    <property type="molecule type" value="Genomic_DNA"/>
</dbReference>
<evidence type="ECO:0000256" key="5">
    <source>
        <dbReference type="ARBA" id="ARBA00023159"/>
    </source>
</evidence>
<protein>
    <recommendedName>
        <fullName evidence="3 9">Mediator of RNA polymerase II transcription subunit 16</fullName>
    </recommendedName>
    <alternativeName>
        <fullName evidence="8 9">Mediator complex subunit 16</fullName>
    </alternativeName>
</protein>
<keyword evidence="4 9" id="KW-0805">Transcription regulation</keyword>
<evidence type="ECO:0000256" key="2">
    <source>
        <dbReference type="ARBA" id="ARBA00006543"/>
    </source>
</evidence>
<evidence type="ECO:0000259" key="11">
    <source>
        <dbReference type="Pfam" id="PF20719"/>
    </source>
</evidence>
<dbReference type="Pfam" id="PF20719">
    <property type="entry name" value="Med16_C"/>
    <property type="match status" value="1"/>
</dbReference>
<dbReference type="Pfam" id="PF11635">
    <property type="entry name" value="Med16_N"/>
    <property type="match status" value="1"/>
</dbReference>
<evidence type="ECO:0000256" key="4">
    <source>
        <dbReference type="ARBA" id="ARBA00023015"/>
    </source>
</evidence>
<accession>C5E1X7</accession>
<keyword evidence="7 9" id="KW-0539">Nucleus</keyword>
<keyword evidence="13" id="KW-1185">Reference proteome</keyword>
<dbReference type="OrthoDB" id="4139168at2759"/>
<name>C5E1X7_LACTC</name>
<dbReference type="AlphaFoldDB" id="C5E1X7"/>
<evidence type="ECO:0000313" key="12">
    <source>
        <dbReference type="EMBL" id="CAR30038.1"/>
    </source>
</evidence>
<dbReference type="InParanoid" id="C5E1X7"/>
<keyword evidence="6 9" id="KW-0804">Transcription</keyword>
<dbReference type="OMA" id="FDTTWLG"/>
<dbReference type="InterPro" id="IPR048339">
    <property type="entry name" value="Mediator_Med16_C"/>
</dbReference>
<dbReference type="Proteomes" id="UP000002036">
    <property type="component" value="Chromosome H"/>
</dbReference>
<dbReference type="GO" id="GO:0045893">
    <property type="term" value="P:positive regulation of DNA-templated transcription"/>
    <property type="evidence" value="ECO:0007669"/>
    <property type="project" value="TreeGrafter"/>
</dbReference>
<evidence type="ECO:0000256" key="8">
    <source>
        <dbReference type="ARBA" id="ARBA00032015"/>
    </source>
</evidence>
<comment type="similarity">
    <text evidence="2 9">Belongs to the Mediator complex subunit 16 family.</text>
</comment>
<proteinExistence type="inferred from homology"/>
<dbReference type="KEGG" id="lth:KLTH0H00462g"/>
<evidence type="ECO:0000313" key="13">
    <source>
        <dbReference type="Proteomes" id="UP000002036"/>
    </source>
</evidence>